<dbReference type="EMBL" id="CADCVH010000044">
    <property type="protein sequence ID" value="CAA9454205.1"/>
    <property type="molecule type" value="Genomic_DNA"/>
</dbReference>
<feature type="non-terminal residue" evidence="2">
    <location>
        <position position="1"/>
    </location>
</feature>
<dbReference type="AlphaFoldDB" id="A0A6J4QY25"/>
<organism evidence="2">
    <name type="scientific">uncultured Rubrobacteraceae bacterium</name>
    <dbReference type="NCBI Taxonomy" id="349277"/>
    <lineage>
        <taxon>Bacteria</taxon>
        <taxon>Bacillati</taxon>
        <taxon>Actinomycetota</taxon>
        <taxon>Rubrobacteria</taxon>
        <taxon>Rubrobacterales</taxon>
        <taxon>Rubrobacteraceae</taxon>
        <taxon>environmental samples</taxon>
    </lineage>
</organism>
<name>A0A6J4QY25_9ACTN</name>
<feature type="non-terminal residue" evidence="2">
    <location>
        <position position="54"/>
    </location>
</feature>
<evidence type="ECO:0000256" key="1">
    <source>
        <dbReference type="SAM" id="MobiDB-lite"/>
    </source>
</evidence>
<feature type="compositionally biased region" description="Basic residues" evidence="1">
    <location>
        <begin position="34"/>
        <end position="54"/>
    </location>
</feature>
<reference evidence="2" key="1">
    <citation type="submission" date="2020-02" db="EMBL/GenBank/DDBJ databases">
        <authorList>
            <person name="Meier V. D."/>
        </authorList>
    </citation>
    <scope>NUCLEOTIDE SEQUENCE</scope>
    <source>
        <strain evidence="2">AVDCRST_MAG02</strain>
    </source>
</reference>
<proteinExistence type="predicted"/>
<sequence>DGAVSRSGRRSQRSTTFRGHSRVRPDGGPEPRLHGRRRAGPAQRRRGRPYRAVV</sequence>
<gene>
    <name evidence="2" type="ORF">AVDCRST_MAG02-1321</name>
</gene>
<accession>A0A6J4QY25</accession>
<feature type="compositionally biased region" description="Basic and acidic residues" evidence="1">
    <location>
        <begin position="23"/>
        <end position="33"/>
    </location>
</feature>
<protein>
    <submittedName>
        <fullName evidence="2">Uncharacterized protein</fullName>
    </submittedName>
</protein>
<evidence type="ECO:0000313" key="2">
    <source>
        <dbReference type="EMBL" id="CAA9454205.1"/>
    </source>
</evidence>
<feature type="region of interest" description="Disordered" evidence="1">
    <location>
        <begin position="1"/>
        <end position="54"/>
    </location>
</feature>